<dbReference type="Pfam" id="PF04028">
    <property type="entry name" value="DUF374"/>
    <property type="match status" value="1"/>
</dbReference>
<dbReference type="SUPFAM" id="SSF69593">
    <property type="entry name" value="Glycerol-3-phosphate (1)-acyltransferase"/>
    <property type="match status" value="1"/>
</dbReference>
<accession>D9QTV2</accession>
<sequence>MKRIKTYLVYLAALILVVVTNLTLRLQVTGEEKIKRLKEQGKKLIFVFWHGKMLVPIYHFRRRGYYGLASRSRDGEYISRVLKKLGWNVVRGSTSRGSVRALLKLVKLLRQGEDVAITPDGPRGPRHETKLGTVYLAKKSSNSVIIPVGVAFNNKKVINSWDCFNLPYPFTRGSLCLGDPIEVSSEADGAELEAKREEVDDSLQAAFREAEELLN</sequence>
<evidence type="ECO:0000313" key="3">
    <source>
        <dbReference type="EMBL" id="ADL13673.1"/>
    </source>
</evidence>
<proteinExistence type="predicted"/>
<dbReference type="EMBL" id="CP002105">
    <property type="protein sequence ID" value="ADL13673.1"/>
    <property type="molecule type" value="Genomic_DNA"/>
</dbReference>
<dbReference type="STRING" id="574087.Acear_2187"/>
<dbReference type="HOGENOM" id="CLU_086327_1_1_9"/>
<dbReference type="InterPro" id="IPR007172">
    <property type="entry name" value="DUF374"/>
</dbReference>
<gene>
    <name evidence="3" type="ordered locus">Acear_2187</name>
</gene>
<keyword evidence="1" id="KW-0472">Membrane</keyword>
<dbReference type="Proteomes" id="UP000001661">
    <property type="component" value="Chromosome"/>
</dbReference>
<keyword evidence="4" id="KW-1185">Reference proteome</keyword>
<evidence type="ECO:0000256" key="1">
    <source>
        <dbReference type="SAM" id="Phobius"/>
    </source>
</evidence>
<organism evidence="3 4">
    <name type="scientific">Acetohalobium arabaticum (strain ATCC 49924 / DSM 5501 / Z-7288)</name>
    <dbReference type="NCBI Taxonomy" id="574087"/>
    <lineage>
        <taxon>Bacteria</taxon>
        <taxon>Bacillati</taxon>
        <taxon>Bacillota</taxon>
        <taxon>Clostridia</taxon>
        <taxon>Halanaerobiales</taxon>
        <taxon>Halobacteroidaceae</taxon>
        <taxon>Acetohalobium</taxon>
    </lineage>
</organism>
<feature type="domain" description="DUF374" evidence="2">
    <location>
        <begin position="58"/>
        <end position="126"/>
    </location>
</feature>
<keyword evidence="1" id="KW-1133">Transmembrane helix</keyword>
<dbReference type="AlphaFoldDB" id="D9QTV2"/>
<dbReference type="KEGG" id="aar:Acear_2187"/>
<dbReference type="eggNOG" id="COG2121">
    <property type="taxonomic scope" value="Bacteria"/>
</dbReference>
<keyword evidence="1" id="KW-0812">Transmembrane</keyword>
<evidence type="ECO:0000259" key="2">
    <source>
        <dbReference type="Pfam" id="PF04028"/>
    </source>
</evidence>
<evidence type="ECO:0000313" key="4">
    <source>
        <dbReference type="Proteomes" id="UP000001661"/>
    </source>
</evidence>
<dbReference type="RefSeq" id="WP_013279114.1">
    <property type="nucleotide sequence ID" value="NC_014378.1"/>
</dbReference>
<protein>
    <recommendedName>
        <fullName evidence="2">DUF374 domain-containing protein</fullName>
    </recommendedName>
</protein>
<dbReference type="OrthoDB" id="9810508at2"/>
<reference evidence="3 4" key="1">
    <citation type="journal article" date="2010" name="Stand. Genomic Sci.">
        <title>Complete genome sequence of Acetohalobium arabaticum type strain (Z-7288).</title>
        <authorList>
            <person name="Sikorski J."/>
            <person name="Lapidus A."/>
            <person name="Chertkov O."/>
            <person name="Lucas S."/>
            <person name="Copeland A."/>
            <person name="Glavina Del Rio T."/>
            <person name="Nolan M."/>
            <person name="Tice H."/>
            <person name="Cheng J.F."/>
            <person name="Han C."/>
            <person name="Brambilla E."/>
            <person name="Pitluck S."/>
            <person name="Liolios K."/>
            <person name="Ivanova N."/>
            <person name="Mavromatis K."/>
            <person name="Mikhailova N."/>
            <person name="Pati A."/>
            <person name="Bruce D."/>
            <person name="Detter C."/>
            <person name="Tapia R."/>
            <person name="Goodwin L."/>
            <person name="Chen A."/>
            <person name="Palaniappan K."/>
            <person name="Land M."/>
            <person name="Hauser L."/>
            <person name="Chang Y.J."/>
            <person name="Jeffries C.D."/>
            <person name="Rohde M."/>
            <person name="Goker M."/>
            <person name="Spring S."/>
            <person name="Woyke T."/>
            <person name="Bristow J."/>
            <person name="Eisen J.A."/>
            <person name="Markowitz V."/>
            <person name="Hugenholtz P."/>
            <person name="Kyrpides N.C."/>
            <person name="Klenk H.P."/>
        </authorList>
    </citation>
    <scope>NUCLEOTIDE SEQUENCE [LARGE SCALE GENOMIC DNA]</scope>
    <source>
        <strain evidence="4">ATCC 49924 / DSM 5501 / Z-7288</strain>
    </source>
</reference>
<feature type="transmembrane region" description="Helical" evidence="1">
    <location>
        <begin position="7"/>
        <end position="24"/>
    </location>
</feature>
<dbReference type="CDD" id="cd07983">
    <property type="entry name" value="LPLAT_DUF374-like"/>
    <property type="match status" value="1"/>
</dbReference>
<name>D9QTV2_ACEAZ</name>